<dbReference type="Proteomes" id="UP000076532">
    <property type="component" value="Unassembled WGS sequence"/>
</dbReference>
<feature type="transmembrane region" description="Helical" evidence="1">
    <location>
        <begin position="66"/>
        <end position="88"/>
    </location>
</feature>
<evidence type="ECO:0000313" key="2">
    <source>
        <dbReference type="EMBL" id="KZP29525.1"/>
    </source>
</evidence>
<reference evidence="2 3" key="1">
    <citation type="journal article" date="2016" name="Mol. Biol. Evol.">
        <title>Comparative Genomics of Early-Diverging Mushroom-Forming Fungi Provides Insights into the Origins of Lignocellulose Decay Capabilities.</title>
        <authorList>
            <person name="Nagy L.G."/>
            <person name="Riley R."/>
            <person name="Tritt A."/>
            <person name="Adam C."/>
            <person name="Daum C."/>
            <person name="Floudas D."/>
            <person name="Sun H."/>
            <person name="Yadav J.S."/>
            <person name="Pangilinan J."/>
            <person name="Larsson K.H."/>
            <person name="Matsuura K."/>
            <person name="Barry K."/>
            <person name="Labutti K."/>
            <person name="Kuo R."/>
            <person name="Ohm R.A."/>
            <person name="Bhattacharya S.S."/>
            <person name="Shirouzu T."/>
            <person name="Yoshinaga Y."/>
            <person name="Martin F.M."/>
            <person name="Grigoriev I.V."/>
            <person name="Hibbett D.S."/>
        </authorList>
    </citation>
    <scope>NUCLEOTIDE SEQUENCE [LARGE SCALE GENOMIC DNA]</scope>
    <source>
        <strain evidence="2 3">CBS 109695</strain>
    </source>
</reference>
<accession>A0A166SJP5</accession>
<feature type="transmembrane region" description="Helical" evidence="1">
    <location>
        <begin position="20"/>
        <end position="45"/>
    </location>
</feature>
<proteinExistence type="predicted"/>
<evidence type="ECO:0000256" key="1">
    <source>
        <dbReference type="SAM" id="Phobius"/>
    </source>
</evidence>
<keyword evidence="1" id="KW-0472">Membrane</keyword>
<feature type="transmembrane region" description="Helical" evidence="1">
    <location>
        <begin position="100"/>
        <end position="117"/>
    </location>
</feature>
<keyword evidence="1" id="KW-0812">Transmembrane</keyword>
<dbReference type="AlphaFoldDB" id="A0A166SJP5"/>
<dbReference type="STRING" id="436010.A0A166SJP5"/>
<gene>
    <name evidence="2" type="ORF">FIBSPDRAFT_1038860</name>
</gene>
<keyword evidence="3" id="KW-1185">Reference proteome</keyword>
<sequence length="307" mass="33651">MNSSDSTLPNPHSPMVYLPPVVAESFMISANINLFTMGVLVWDWAMSIPDEYRILSIGRRLSSSKITYFCSRVFNIAACLCACIIYVLPVSDCHALSKSLTAFIVLALNTNNLLFFYRVRAVYGNSRGVTFFFGSCYMVVCVTSCFVPSTLDATHIGPTAYCINSEIKPWLSALSVVFNAVNDTLVFLAISYRIASTTMGAKELLQNGQLGYLSTVVLNMTQIILGFTTEYGTLIAMPVVAIQHIMTCRVHRAVILGLITSKQPPNLPVMLTTFIPSVDTSTTDDRLDAKKPLELQEGELAWPAGAV</sequence>
<name>A0A166SJP5_9AGAM</name>
<dbReference type="EMBL" id="KV417498">
    <property type="protein sequence ID" value="KZP29525.1"/>
    <property type="molecule type" value="Genomic_DNA"/>
</dbReference>
<protein>
    <submittedName>
        <fullName evidence="2">Uncharacterized protein</fullName>
    </submittedName>
</protein>
<evidence type="ECO:0000313" key="3">
    <source>
        <dbReference type="Proteomes" id="UP000076532"/>
    </source>
</evidence>
<organism evidence="2 3">
    <name type="scientific">Athelia psychrophila</name>
    <dbReference type="NCBI Taxonomy" id="1759441"/>
    <lineage>
        <taxon>Eukaryota</taxon>
        <taxon>Fungi</taxon>
        <taxon>Dikarya</taxon>
        <taxon>Basidiomycota</taxon>
        <taxon>Agaricomycotina</taxon>
        <taxon>Agaricomycetes</taxon>
        <taxon>Agaricomycetidae</taxon>
        <taxon>Atheliales</taxon>
        <taxon>Atheliaceae</taxon>
        <taxon>Athelia</taxon>
    </lineage>
</organism>
<feature type="transmembrane region" description="Helical" evidence="1">
    <location>
        <begin position="129"/>
        <end position="150"/>
    </location>
</feature>
<keyword evidence="1" id="KW-1133">Transmembrane helix</keyword>